<dbReference type="Proteomes" id="UP000532746">
    <property type="component" value="Unassembled WGS sequence"/>
</dbReference>
<organism evidence="2 3">
    <name type="scientific">Hymenobacter luteus</name>
    <dbReference type="NCBI Taxonomy" id="1411122"/>
    <lineage>
        <taxon>Bacteria</taxon>
        <taxon>Pseudomonadati</taxon>
        <taxon>Bacteroidota</taxon>
        <taxon>Cytophagia</taxon>
        <taxon>Cytophagales</taxon>
        <taxon>Hymenobacteraceae</taxon>
        <taxon>Hymenobacter</taxon>
    </lineage>
</organism>
<protein>
    <submittedName>
        <fullName evidence="2">Gas vesicle protein</fullName>
    </submittedName>
</protein>
<accession>A0A7W9WC44</accession>
<evidence type="ECO:0000256" key="1">
    <source>
        <dbReference type="SAM" id="MobiDB-lite"/>
    </source>
</evidence>
<proteinExistence type="predicted"/>
<gene>
    <name evidence="2" type="ORF">HNQ93_001951</name>
</gene>
<dbReference type="Pfam" id="PF12732">
    <property type="entry name" value="YtxH"/>
    <property type="match status" value="1"/>
</dbReference>
<comment type="caution">
    <text evidence="2">The sequence shown here is derived from an EMBL/GenBank/DDBJ whole genome shotgun (WGS) entry which is preliminary data.</text>
</comment>
<dbReference type="EMBL" id="JACHGG010000002">
    <property type="protein sequence ID" value="MBB6059105.1"/>
    <property type="molecule type" value="Genomic_DNA"/>
</dbReference>
<evidence type="ECO:0000313" key="3">
    <source>
        <dbReference type="Proteomes" id="UP000532746"/>
    </source>
</evidence>
<reference evidence="2 3" key="1">
    <citation type="submission" date="2020-08" db="EMBL/GenBank/DDBJ databases">
        <title>Genomic Encyclopedia of Type Strains, Phase IV (KMG-IV): sequencing the most valuable type-strain genomes for metagenomic binning, comparative biology and taxonomic classification.</title>
        <authorList>
            <person name="Goeker M."/>
        </authorList>
    </citation>
    <scope>NUCLEOTIDE SEQUENCE [LARGE SCALE GENOMIC DNA]</scope>
    <source>
        <strain evidence="2 3">DSM 26718</strain>
    </source>
</reference>
<dbReference type="InterPro" id="IPR024623">
    <property type="entry name" value="YtxH"/>
</dbReference>
<evidence type="ECO:0000313" key="2">
    <source>
        <dbReference type="EMBL" id="MBB6059105.1"/>
    </source>
</evidence>
<name>A0A7W9WC44_9BACT</name>
<feature type="region of interest" description="Disordered" evidence="1">
    <location>
        <begin position="90"/>
        <end position="119"/>
    </location>
</feature>
<dbReference type="AlphaFoldDB" id="A0A7W9WC44"/>
<dbReference type="RefSeq" id="WP_183402758.1">
    <property type="nucleotide sequence ID" value="NZ_JACHGG010000002.1"/>
</dbReference>
<keyword evidence="3" id="KW-1185">Reference proteome</keyword>
<sequence length="119" mass="12378">MQDTKGKVILSLLVGATAGAVAGLLLAPETGDATRASLKKSASKWGDELSKLLKQGKLGLSALKEEEPASDQLRTDRTAADSLLNSLSDSAYEVSTSSDADSDYDGVGGDSRHYPGYKS</sequence>